<dbReference type="GO" id="GO:0015562">
    <property type="term" value="F:efflux transmembrane transporter activity"/>
    <property type="evidence" value="ECO:0007669"/>
    <property type="project" value="InterPro"/>
</dbReference>
<evidence type="ECO:0000256" key="3">
    <source>
        <dbReference type="ARBA" id="ARBA00022448"/>
    </source>
</evidence>
<dbReference type="KEGG" id="ahs:AHALO_1615"/>
<comment type="similarity">
    <text evidence="2">Belongs to the outer membrane factor (OMF) (TC 1.B.17) family.</text>
</comment>
<dbReference type="AlphaFoldDB" id="A0A2N1J6K3"/>
<keyword evidence="5" id="KW-0812">Transmembrane</keyword>
<evidence type="ECO:0000256" key="1">
    <source>
        <dbReference type="ARBA" id="ARBA00004442"/>
    </source>
</evidence>
<dbReference type="InterPro" id="IPR051906">
    <property type="entry name" value="TolC-like"/>
</dbReference>
<evidence type="ECO:0000256" key="5">
    <source>
        <dbReference type="ARBA" id="ARBA00022692"/>
    </source>
</evidence>
<dbReference type="GO" id="GO:0009279">
    <property type="term" value="C:cell outer membrane"/>
    <property type="evidence" value="ECO:0007669"/>
    <property type="project" value="UniProtKB-SubCell"/>
</dbReference>
<dbReference type="PANTHER" id="PTHR30026:SF20">
    <property type="entry name" value="OUTER MEMBRANE PROTEIN TOLC"/>
    <property type="match status" value="1"/>
</dbReference>
<keyword evidence="4" id="KW-1134">Transmembrane beta strand</keyword>
<keyword evidence="6" id="KW-0472">Membrane</keyword>
<dbReference type="RefSeq" id="WP_101183151.1">
    <property type="nucleotide sequence ID" value="NZ_CP031218.1"/>
</dbReference>
<dbReference type="Pfam" id="PF02321">
    <property type="entry name" value="OEP"/>
    <property type="match status" value="2"/>
</dbReference>
<reference evidence="8 9" key="1">
    <citation type="submission" date="2017-09" db="EMBL/GenBank/DDBJ databases">
        <title>Genomics of the genus Arcobacter.</title>
        <authorList>
            <person name="Perez-Cataluna A."/>
            <person name="Figueras M.J."/>
            <person name="Salas-Masso N."/>
        </authorList>
    </citation>
    <scope>NUCLEOTIDE SEQUENCE [LARGE SCALE GENOMIC DNA]</scope>
    <source>
        <strain evidence="8 9">DSM 18005</strain>
    </source>
</reference>
<dbReference type="SUPFAM" id="SSF56954">
    <property type="entry name" value="Outer membrane efflux proteins (OEP)"/>
    <property type="match status" value="1"/>
</dbReference>
<dbReference type="GO" id="GO:0015288">
    <property type="term" value="F:porin activity"/>
    <property type="evidence" value="ECO:0007669"/>
    <property type="project" value="TreeGrafter"/>
</dbReference>
<evidence type="ECO:0000313" key="9">
    <source>
        <dbReference type="Proteomes" id="UP000233248"/>
    </source>
</evidence>
<dbReference type="OrthoDB" id="5372171at2"/>
<proteinExistence type="inferred from homology"/>
<dbReference type="InterPro" id="IPR003423">
    <property type="entry name" value="OMP_efflux"/>
</dbReference>
<evidence type="ECO:0000256" key="6">
    <source>
        <dbReference type="ARBA" id="ARBA00023136"/>
    </source>
</evidence>
<keyword evidence="9" id="KW-1185">Reference proteome</keyword>
<evidence type="ECO:0000256" key="2">
    <source>
        <dbReference type="ARBA" id="ARBA00007613"/>
    </source>
</evidence>
<comment type="caution">
    <text evidence="8">The sequence shown here is derived from an EMBL/GenBank/DDBJ whole genome shotgun (WGS) entry which is preliminary data.</text>
</comment>
<comment type="subcellular location">
    <subcellularLocation>
        <location evidence="1">Cell outer membrane</location>
    </subcellularLocation>
</comment>
<sequence length="448" mass="52069">MHKIYLYFLIITFCFGQTVTFNEVLNYTLQNNKDLKNSKLNITLSDLNIKEADSLNFGKLSIINKTNRTNHAGYVFNSKLSSREATFKDFGFAQMNEPINTKPKDLNYPSSRTNINTKLTYDLALFTGFRIKTKKDILKLEKKVNKLKHSMNKTELTFEVFKAYNAVVVAKQFIQALKESKNSVQKVLNSSRSFYKEGLITSIDVKQAKAYELQIEASLAEAKKNFLFALEYLRFLSSNKNITDVNSFEYLNLDLTQKNNLYSKALTQKDKLKVMQLYKSITKKSIDIAKSTYYPQIYSHLEYGYNDNNIDFSNQNDYYNAVIAIKYTLFDNTRDTQYQKSRILYHKASINYEKQKDYLKLELSNAFEELSAKQIVLSQKKQFLKLAKAIFIQSEKMYKNHLISMTDLLKQKANFQKAKAELIEAKYNKEIAKAKIAKIVNLDFKGLK</sequence>
<dbReference type="PANTHER" id="PTHR30026">
    <property type="entry name" value="OUTER MEMBRANE PROTEIN TOLC"/>
    <property type="match status" value="1"/>
</dbReference>
<evidence type="ECO:0000256" key="7">
    <source>
        <dbReference type="ARBA" id="ARBA00023237"/>
    </source>
</evidence>
<dbReference type="EMBL" id="NXIF01000002">
    <property type="protein sequence ID" value="PKI82198.1"/>
    <property type="molecule type" value="Genomic_DNA"/>
</dbReference>
<name>A0A2N1J6K3_9BACT</name>
<dbReference type="Proteomes" id="UP000233248">
    <property type="component" value="Unassembled WGS sequence"/>
</dbReference>
<gene>
    <name evidence="8" type="ORF">CP960_00135</name>
</gene>
<dbReference type="GO" id="GO:1990281">
    <property type="term" value="C:efflux pump complex"/>
    <property type="evidence" value="ECO:0007669"/>
    <property type="project" value="TreeGrafter"/>
</dbReference>
<evidence type="ECO:0000313" key="8">
    <source>
        <dbReference type="EMBL" id="PKI82198.1"/>
    </source>
</evidence>
<dbReference type="Gene3D" id="1.20.1600.10">
    <property type="entry name" value="Outer membrane efflux proteins (OEP)"/>
    <property type="match status" value="1"/>
</dbReference>
<protein>
    <submittedName>
        <fullName evidence="8">Transporter</fullName>
    </submittedName>
</protein>
<accession>A0A2N1J6K3</accession>
<evidence type="ECO:0000256" key="4">
    <source>
        <dbReference type="ARBA" id="ARBA00022452"/>
    </source>
</evidence>
<keyword evidence="7" id="KW-0998">Cell outer membrane</keyword>
<keyword evidence="3" id="KW-0813">Transport</keyword>
<organism evidence="8 9">
    <name type="scientific">Malaciobacter halophilus</name>
    <dbReference type="NCBI Taxonomy" id="197482"/>
    <lineage>
        <taxon>Bacteria</taxon>
        <taxon>Pseudomonadati</taxon>
        <taxon>Campylobacterota</taxon>
        <taxon>Epsilonproteobacteria</taxon>
        <taxon>Campylobacterales</taxon>
        <taxon>Arcobacteraceae</taxon>
        <taxon>Malaciobacter</taxon>
    </lineage>
</organism>